<dbReference type="OrthoDB" id="8841169at2"/>
<dbReference type="GO" id="GO:0046294">
    <property type="term" value="P:formaldehyde catabolic process"/>
    <property type="evidence" value="ECO:0007669"/>
    <property type="project" value="UniProtKB-UniRule"/>
</dbReference>
<protein>
    <recommendedName>
        <fullName evidence="3">Formylmethanofuran--tetrahydromethanopterin formyltransferase</fullName>
        <shortName evidence="3">Ftr</shortName>
        <ecNumber evidence="3">2.3.1.101</ecNumber>
    </recommendedName>
    <alternativeName>
        <fullName evidence="3">H4MPT formyltransferase</fullName>
    </alternativeName>
</protein>
<keyword evidence="7" id="KW-1185">Reference proteome</keyword>
<dbReference type="HAMAP" id="MF_00579">
    <property type="entry name" value="FTR"/>
    <property type="match status" value="1"/>
</dbReference>
<dbReference type="Pfam" id="PF01913">
    <property type="entry name" value="FTR"/>
    <property type="match status" value="1"/>
</dbReference>
<evidence type="ECO:0000313" key="6">
    <source>
        <dbReference type="EMBL" id="TWT55171.1"/>
    </source>
</evidence>
<sequence length="316" mass="33351">MSESKRNPTLQIAGVEIEDEFAEAFDMKATRVIITAHDERWAAEAAAAMTGFGTSVIACGIETAVEKTLSPDETPDGRPGVSILAFAVSGSELEKQIPRRVGQCVLTCPTTAIYAGIDVPDGVAAKRVPIGKMVRFFGDGNQISKVVGTEKGPRRFWRVPVMDGEFVCEHDVARVDGIGGGNFLLLGRSLDAITIACRAACDAMKGVDGVITPFPGGAARSGSKVGSKYSKLFASTNDAFCPTLRKVGPTLLRDEEDAALEIVIDGMSFEAIAESMKVGITAACRAGADAGLLRVTAGNYGGKLGKHHFRLHEVMS</sequence>
<evidence type="ECO:0000313" key="7">
    <source>
        <dbReference type="Proteomes" id="UP000316598"/>
    </source>
</evidence>
<comment type="pathway">
    <text evidence="3">One-carbon metabolism; formaldehyde degradation; formate from formaldehyde (H(4)MPT route): step 4/5.</text>
</comment>
<comment type="function">
    <text evidence="3">Catalyzes the transfer of a formyl group from 5-formyl tetrahydromethanopterin (5-formyl-H(4)MPT) to methanofuran (MFR) to produce formylmethanofuran (formyl-MFR) and tetrahydromethanopterin (H(4)MPT).</text>
</comment>
<dbReference type="Gene3D" id="3.30.70.520">
    <property type="match status" value="2"/>
</dbReference>
<dbReference type="InterPro" id="IPR014053">
    <property type="entry name" value="ForMFR_H4MPT_ForTrfase"/>
</dbReference>
<dbReference type="GO" id="GO:0005737">
    <property type="term" value="C:cytoplasm"/>
    <property type="evidence" value="ECO:0007669"/>
    <property type="project" value="UniProtKB-SubCell"/>
</dbReference>
<dbReference type="UniPathway" id="UPA00562">
    <property type="reaction ID" value="UER00704"/>
</dbReference>
<dbReference type="PIRSF" id="PIRSF006414">
    <property type="entry name" value="Ftr_formyl_trnsf"/>
    <property type="match status" value="1"/>
</dbReference>
<dbReference type="SUPFAM" id="SSF55112">
    <property type="entry name" value="Formylmethanofuran:tetrahydromethanopterin formyltransferase"/>
    <property type="match status" value="2"/>
</dbReference>
<evidence type="ECO:0000256" key="2">
    <source>
        <dbReference type="ARBA" id="ARBA00022679"/>
    </source>
</evidence>
<dbReference type="NCBIfam" id="TIGR03119">
    <property type="entry name" value="one_C_fhcD"/>
    <property type="match status" value="1"/>
</dbReference>
<dbReference type="NCBIfam" id="NF002554">
    <property type="entry name" value="PRK02114.1"/>
    <property type="match status" value="1"/>
</dbReference>
<comment type="catalytic activity">
    <reaction evidence="3">
        <text>N-formylmethanofuran + 5,6,7,8-tetrahydromethanopterin + H(+) = N(5)-formyl-5,6,7,8-tetrahydromethanopterin + methanofuran</text>
        <dbReference type="Rhea" id="RHEA:18061"/>
        <dbReference type="ChEBI" id="CHEBI:15378"/>
        <dbReference type="ChEBI" id="CHEBI:57727"/>
        <dbReference type="ChEBI" id="CHEBI:58018"/>
        <dbReference type="ChEBI" id="CHEBI:58103"/>
        <dbReference type="ChEBI" id="CHEBI:58151"/>
        <dbReference type="EC" id="2.3.1.101"/>
    </reaction>
</comment>
<comment type="subunit">
    <text evidence="3">Homotetramer.</text>
</comment>
<accession>A0A5C5WYL5</accession>
<dbReference type="Proteomes" id="UP000316598">
    <property type="component" value="Unassembled WGS sequence"/>
</dbReference>
<feature type="domain" description="Formylmethanofuran: tetrahydromethanopterin formyltransferase Ftr C-terminal" evidence="5">
    <location>
        <begin position="164"/>
        <end position="314"/>
    </location>
</feature>
<evidence type="ECO:0000259" key="5">
    <source>
        <dbReference type="Pfam" id="PF02741"/>
    </source>
</evidence>
<dbReference type="EMBL" id="SJPI01000001">
    <property type="protein sequence ID" value="TWT55171.1"/>
    <property type="molecule type" value="Genomic_DNA"/>
</dbReference>
<proteinExistence type="inferred from homology"/>
<comment type="caution">
    <text evidence="6">The sequence shown here is derived from an EMBL/GenBank/DDBJ whole genome shotgun (WGS) entry which is preliminary data.</text>
</comment>
<dbReference type="AlphaFoldDB" id="A0A5C5WYL5"/>
<dbReference type="InterPro" id="IPR023447">
    <property type="entry name" value="ForMFR_H4MPT_ForTrfase_fd-like"/>
</dbReference>
<dbReference type="InterPro" id="IPR002770">
    <property type="entry name" value="ForMFR_H4MPT_ForTrfase_C"/>
</dbReference>
<dbReference type="InterPro" id="IPR022667">
    <property type="entry name" value="ForMFR_H4MPT_ForTrfase_N"/>
</dbReference>
<keyword evidence="3" id="KW-0963">Cytoplasm</keyword>
<dbReference type="EC" id="2.3.1.101" evidence="3"/>
<keyword evidence="3" id="KW-0554">One-carbon metabolism</keyword>
<comment type="subcellular location">
    <subcellularLocation>
        <location evidence="3">Cytoplasm</location>
    </subcellularLocation>
</comment>
<dbReference type="GO" id="GO:0016787">
    <property type="term" value="F:hydrolase activity"/>
    <property type="evidence" value="ECO:0007669"/>
    <property type="project" value="UniProtKB-KW"/>
</dbReference>
<name>A0A5C5WYL5_9BACT</name>
<dbReference type="RefSeq" id="WP_146515090.1">
    <property type="nucleotide sequence ID" value="NZ_SJPI01000001.1"/>
</dbReference>
<gene>
    <name evidence="6" type="primary">fhcD_2</name>
    <name evidence="3" type="synonym">ffsA</name>
    <name evidence="6" type="ORF">Pla22_28260</name>
</gene>
<organism evidence="6 7">
    <name type="scientific">Rubripirellula amarantea</name>
    <dbReference type="NCBI Taxonomy" id="2527999"/>
    <lineage>
        <taxon>Bacteria</taxon>
        <taxon>Pseudomonadati</taxon>
        <taxon>Planctomycetota</taxon>
        <taxon>Planctomycetia</taxon>
        <taxon>Pirellulales</taxon>
        <taxon>Pirellulaceae</taxon>
        <taxon>Rubripirellula</taxon>
    </lineage>
</organism>
<dbReference type="Pfam" id="PF02741">
    <property type="entry name" value="FTR_C"/>
    <property type="match status" value="1"/>
</dbReference>
<keyword evidence="2 3" id="KW-0808">Transferase</keyword>
<evidence type="ECO:0000256" key="3">
    <source>
        <dbReference type="HAMAP-Rule" id="MF_00579"/>
    </source>
</evidence>
<dbReference type="GO" id="GO:0030270">
    <property type="term" value="F:formylmethanofuran-tetrahydromethanopterin N-formyltransferase activity"/>
    <property type="evidence" value="ECO:0007669"/>
    <property type="project" value="UniProtKB-UniRule"/>
</dbReference>
<dbReference type="GO" id="GO:0006730">
    <property type="term" value="P:one-carbon metabolic process"/>
    <property type="evidence" value="ECO:0007669"/>
    <property type="project" value="UniProtKB-UniRule"/>
</dbReference>
<comment type="similarity">
    <text evidence="1 3">Belongs to the FTR family.</text>
</comment>
<evidence type="ECO:0000259" key="4">
    <source>
        <dbReference type="Pfam" id="PF01913"/>
    </source>
</evidence>
<evidence type="ECO:0000256" key="1">
    <source>
        <dbReference type="ARBA" id="ARBA00006770"/>
    </source>
</evidence>
<keyword evidence="3 6" id="KW-0012">Acyltransferase</keyword>
<keyword evidence="6" id="KW-0378">Hydrolase</keyword>
<feature type="domain" description="Formylmethanofuran: tetrahydromethanopterin formyltransferase Ftr N-terminal" evidence="4">
    <location>
        <begin position="11"/>
        <end position="161"/>
    </location>
</feature>
<reference evidence="6 7" key="1">
    <citation type="submission" date="2019-02" db="EMBL/GenBank/DDBJ databases">
        <title>Deep-cultivation of Planctomycetes and their phenomic and genomic characterization uncovers novel biology.</title>
        <authorList>
            <person name="Wiegand S."/>
            <person name="Jogler M."/>
            <person name="Boedeker C."/>
            <person name="Pinto D."/>
            <person name="Vollmers J."/>
            <person name="Rivas-Marin E."/>
            <person name="Kohn T."/>
            <person name="Peeters S.H."/>
            <person name="Heuer A."/>
            <person name="Rast P."/>
            <person name="Oberbeckmann S."/>
            <person name="Bunk B."/>
            <person name="Jeske O."/>
            <person name="Meyerdierks A."/>
            <person name="Storesund J.E."/>
            <person name="Kallscheuer N."/>
            <person name="Luecker S."/>
            <person name="Lage O.M."/>
            <person name="Pohl T."/>
            <person name="Merkel B.J."/>
            <person name="Hornburger P."/>
            <person name="Mueller R.-W."/>
            <person name="Bruemmer F."/>
            <person name="Labrenz M."/>
            <person name="Spormann A.M."/>
            <person name="Op Den Camp H."/>
            <person name="Overmann J."/>
            <person name="Amann R."/>
            <person name="Jetten M.S.M."/>
            <person name="Mascher T."/>
            <person name="Medema M.H."/>
            <person name="Devos D.P."/>
            <person name="Kaster A.-K."/>
            <person name="Ovreas L."/>
            <person name="Rohde M."/>
            <person name="Galperin M.Y."/>
            <person name="Jogler C."/>
        </authorList>
    </citation>
    <scope>NUCLEOTIDE SEQUENCE [LARGE SCALE GENOMIC DNA]</scope>
    <source>
        <strain evidence="6 7">Pla22</strain>
    </source>
</reference>